<dbReference type="InterPro" id="IPR050161">
    <property type="entry name" value="Siro_Cobalamin_biosynth"/>
</dbReference>
<dbReference type="Pfam" id="PF00590">
    <property type="entry name" value="TP_methylase"/>
    <property type="match status" value="1"/>
</dbReference>
<dbReference type="PROSITE" id="PS00839">
    <property type="entry name" value="SUMT_1"/>
    <property type="match status" value="1"/>
</dbReference>
<dbReference type="EC" id="2.1.1.107" evidence="3"/>
<dbReference type="RefSeq" id="WP_153448641.1">
    <property type="nucleotide sequence ID" value="NZ_CP045700.1"/>
</dbReference>
<dbReference type="PANTHER" id="PTHR45790">
    <property type="entry name" value="SIROHEME SYNTHASE-RELATED"/>
    <property type="match status" value="1"/>
</dbReference>
<name>A0A5Q0TH67_9VIBR</name>
<evidence type="ECO:0000259" key="5">
    <source>
        <dbReference type="Pfam" id="PF00590"/>
    </source>
</evidence>
<evidence type="ECO:0000256" key="1">
    <source>
        <dbReference type="ARBA" id="ARBA00004953"/>
    </source>
</evidence>
<accession>A0A5Q0TH67</accession>
<dbReference type="SUPFAM" id="SSF53790">
    <property type="entry name" value="Tetrapyrrole methylase"/>
    <property type="match status" value="1"/>
</dbReference>
<reference evidence="6 7" key="1">
    <citation type="submission" date="2019-10" db="EMBL/GenBank/DDBJ databases">
        <title>Vibrio sp. nov., isolated from Coralline algae surface.</title>
        <authorList>
            <person name="Geng Y."/>
            <person name="Zhang X."/>
        </authorList>
    </citation>
    <scope>NUCLEOTIDE SEQUENCE [LARGE SCALE GENOMIC DNA]</scope>
    <source>
        <strain evidence="6 7">SM1977</strain>
    </source>
</reference>
<gene>
    <name evidence="6" type="ORF">GFB47_13880</name>
</gene>
<comment type="pathway">
    <text evidence="1">Cofactor biosynthesis; adenosylcobalamin biosynthesis.</text>
</comment>
<feature type="domain" description="Tetrapyrrole methylase" evidence="5">
    <location>
        <begin position="38"/>
        <end position="79"/>
    </location>
</feature>
<sequence>MNVLTRHSDYSLINNANINIDIKSTLFNETHDRAKYNVSLVGAGPGGPNLLTLKAYGILQKADVVVFDNLVSPQILSLSLKSINRIRIYQLIIFYRETLYV</sequence>
<dbReference type="EMBL" id="CP045700">
    <property type="protein sequence ID" value="QGA66508.1"/>
    <property type="molecule type" value="Genomic_DNA"/>
</dbReference>
<dbReference type="InterPro" id="IPR003043">
    <property type="entry name" value="Uropor_MeTrfase_CS"/>
</dbReference>
<dbReference type="AlphaFoldDB" id="A0A5Q0TH67"/>
<organism evidence="6 7">
    <name type="scientific">Vibrio algicola</name>
    <dbReference type="NCBI Taxonomy" id="2662262"/>
    <lineage>
        <taxon>Bacteria</taxon>
        <taxon>Pseudomonadati</taxon>
        <taxon>Pseudomonadota</taxon>
        <taxon>Gammaproteobacteria</taxon>
        <taxon>Vibrionales</taxon>
        <taxon>Vibrionaceae</taxon>
        <taxon>Vibrio</taxon>
    </lineage>
</organism>
<comment type="similarity">
    <text evidence="2">Belongs to the precorrin methyltransferase family.</text>
</comment>
<evidence type="ECO:0000313" key="6">
    <source>
        <dbReference type="EMBL" id="QGA66508.1"/>
    </source>
</evidence>
<evidence type="ECO:0000256" key="2">
    <source>
        <dbReference type="ARBA" id="ARBA00005879"/>
    </source>
</evidence>
<dbReference type="InterPro" id="IPR035996">
    <property type="entry name" value="4pyrrol_Methylase_sf"/>
</dbReference>
<evidence type="ECO:0000256" key="3">
    <source>
        <dbReference type="ARBA" id="ARBA00012162"/>
    </source>
</evidence>
<dbReference type="Gene3D" id="3.40.1010.10">
    <property type="entry name" value="Cobalt-precorrin-4 Transmethylase, Domain 1"/>
    <property type="match status" value="1"/>
</dbReference>
<evidence type="ECO:0000256" key="4">
    <source>
        <dbReference type="ARBA" id="ARBA00023244"/>
    </source>
</evidence>
<dbReference type="GO" id="GO:0019354">
    <property type="term" value="P:siroheme biosynthetic process"/>
    <property type="evidence" value="ECO:0007669"/>
    <property type="project" value="TreeGrafter"/>
</dbReference>
<dbReference type="InterPro" id="IPR014777">
    <property type="entry name" value="4pyrrole_Mease_sub1"/>
</dbReference>
<keyword evidence="7" id="KW-1185">Reference proteome</keyword>
<evidence type="ECO:0000313" key="7">
    <source>
        <dbReference type="Proteomes" id="UP000348942"/>
    </source>
</evidence>
<dbReference type="PANTHER" id="PTHR45790:SF3">
    <property type="entry name" value="S-ADENOSYL-L-METHIONINE-DEPENDENT UROPORPHYRINOGEN III METHYLTRANSFERASE, CHLOROPLASTIC"/>
    <property type="match status" value="1"/>
</dbReference>
<dbReference type="Proteomes" id="UP000348942">
    <property type="component" value="Chromosome 2"/>
</dbReference>
<protein>
    <recommendedName>
        <fullName evidence="3">uroporphyrinogen-III C-methyltransferase</fullName>
        <ecNumber evidence="3">2.1.1.107</ecNumber>
    </recommendedName>
</protein>
<dbReference type="InterPro" id="IPR000878">
    <property type="entry name" value="4pyrrol_Mease"/>
</dbReference>
<proteinExistence type="inferred from homology"/>
<dbReference type="GO" id="GO:0004851">
    <property type="term" value="F:uroporphyrin-III C-methyltransferase activity"/>
    <property type="evidence" value="ECO:0007669"/>
    <property type="project" value="UniProtKB-EC"/>
</dbReference>
<keyword evidence="4" id="KW-0627">Porphyrin biosynthesis</keyword>